<feature type="region of interest" description="Disordered" evidence="1">
    <location>
        <begin position="132"/>
        <end position="157"/>
    </location>
</feature>
<evidence type="ECO:0000313" key="3">
    <source>
        <dbReference type="Proteomes" id="UP000004691"/>
    </source>
</evidence>
<reference evidence="2 3" key="1">
    <citation type="submission" date="2012-01" db="EMBL/GenBank/DDBJ databases">
        <title>Improved High-Quality Draft sequence of Saccharomonospora xinjiangensis XJ-54.</title>
        <authorList>
            <consortium name="US DOE Joint Genome Institute"/>
            <person name="Lucas S."/>
            <person name="Han J."/>
            <person name="Lapidus A."/>
            <person name="Cheng J.-F."/>
            <person name="Goodwin L."/>
            <person name="Pitluck S."/>
            <person name="Peters L."/>
            <person name="Mikhailova N."/>
            <person name="Teshima H."/>
            <person name="Detter J.C."/>
            <person name="Han C."/>
            <person name="Tapia R."/>
            <person name="Land M."/>
            <person name="Hauser L."/>
            <person name="Kyrpides N."/>
            <person name="Ivanova N."/>
            <person name="Pagani I."/>
            <person name="Brambilla E.-M."/>
            <person name="Klenk H.-P."/>
            <person name="Woyke T."/>
        </authorList>
    </citation>
    <scope>NUCLEOTIDE SEQUENCE [LARGE SCALE GENOMIC DNA]</scope>
    <source>
        <strain evidence="2 3">XJ-54</strain>
    </source>
</reference>
<dbReference type="RefSeq" id="WP_006238910.1">
    <property type="nucleotide sequence ID" value="NZ_JH636049.1"/>
</dbReference>
<protein>
    <submittedName>
        <fullName evidence="2">Uncharacterized protein</fullName>
    </submittedName>
</protein>
<dbReference type="eggNOG" id="ENOG5031PSZ">
    <property type="taxonomic scope" value="Bacteria"/>
</dbReference>
<proteinExistence type="predicted"/>
<sequence length="157" mass="16373">MTAAGGWLSDVTFWVDGVPSGGTAPSGGGGAVPPPPSGGQGFSLSREEAEEALREFKGIYDDLVRMEAQARQLREMRPAAEDPASLAFHETIVGGAAGPGAFGYGHGHVLKEIEFFGRLVARLEKALGLVTESDEEANQQISSAGGSLPRHNKGLLE</sequence>
<organism evidence="2 3">
    <name type="scientific">Saccharomonospora xinjiangensis XJ-54</name>
    <dbReference type="NCBI Taxonomy" id="882086"/>
    <lineage>
        <taxon>Bacteria</taxon>
        <taxon>Bacillati</taxon>
        <taxon>Actinomycetota</taxon>
        <taxon>Actinomycetes</taxon>
        <taxon>Pseudonocardiales</taxon>
        <taxon>Pseudonocardiaceae</taxon>
        <taxon>Saccharomonospora</taxon>
    </lineage>
</organism>
<keyword evidence="3" id="KW-1185">Reference proteome</keyword>
<dbReference type="OrthoDB" id="3556316at2"/>
<name>I0V3R0_9PSEU</name>
<dbReference type="STRING" id="882086.SacxiDRAFT_2541"/>
<gene>
    <name evidence="2" type="ORF">SacxiDRAFT_2541</name>
</gene>
<dbReference type="HOGENOM" id="CLU_141649_0_0_11"/>
<accession>I0V3R0</accession>
<dbReference type="EMBL" id="JH636049">
    <property type="protein sequence ID" value="EID54763.1"/>
    <property type="molecule type" value="Genomic_DNA"/>
</dbReference>
<evidence type="ECO:0000256" key="1">
    <source>
        <dbReference type="SAM" id="MobiDB-lite"/>
    </source>
</evidence>
<evidence type="ECO:0000313" key="2">
    <source>
        <dbReference type="EMBL" id="EID54763.1"/>
    </source>
</evidence>
<dbReference type="Proteomes" id="UP000004691">
    <property type="component" value="Unassembled WGS sequence"/>
</dbReference>
<dbReference type="AlphaFoldDB" id="I0V3R0"/>
<feature type="region of interest" description="Disordered" evidence="1">
    <location>
        <begin position="19"/>
        <end position="47"/>
    </location>
</feature>